<dbReference type="InterPro" id="IPR011006">
    <property type="entry name" value="CheY-like_superfamily"/>
</dbReference>
<dbReference type="InterPro" id="IPR041657">
    <property type="entry name" value="HTH_17"/>
</dbReference>
<accession>A0A7W8G6F4</accession>
<dbReference type="SMART" id="SM00448">
    <property type="entry name" value="REC"/>
    <property type="match status" value="1"/>
</dbReference>
<keyword evidence="1 2" id="KW-0597">Phosphoprotein</keyword>
<comment type="caution">
    <text evidence="4">The sequence shown here is derived from an EMBL/GenBank/DDBJ whole genome shotgun (WGS) entry which is preliminary data.</text>
</comment>
<dbReference type="RefSeq" id="WP_184656327.1">
    <property type="nucleotide sequence ID" value="NZ_JACHFQ010000001.1"/>
</dbReference>
<organism evidence="4 5">
    <name type="scientific">Treponema ruminis</name>
    <dbReference type="NCBI Taxonomy" id="744515"/>
    <lineage>
        <taxon>Bacteria</taxon>
        <taxon>Pseudomonadati</taxon>
        <taxon>Spirochaetota</taxon>
        <taxon>Spirochaetia</taxon>
        <taxon>Spirochaetales</taxon>
        <taxon>Treponemataceae</taxon>
        <taxon>Treponema</taxon>
    </lineage>
</organism>
<feature type="domain" description="Response regulatory" evidence="3">
    <location>
        <begin position="81"/>
        <end position="199"/>
    </location>
</feature>
<evidence type="ECO:0000313" key="4">
    <source>
        <dbReference type="EMBL" id="MBB5224722.1"/>
    </source>
</evidence>
<dbReference type="SUPFAM" id="SSF52172">
    <property type="entry name" value="CheY-like"/>
    <property type="match status" value="1"/>
</dbReference>
<proteinExistence type="predicted"/>
<reference evidence="4 5" key="1">
    <citation type="submission" date="2020-08" db="EMBL/GenBank/DDBJ databases">
        <title>Genomic Encyclopedia of Type Strains, Phase IV (KMG-IV): sequencing the most valuable type-strain genomes for metagenomic binning, comparative biology and taxonomic classification.</title>
        <authorList>
            <person name="Goeker M."/>
        </authorList>
    </citation>
    <scope>NUCLEOTIDE SEQUENCE [LARGE SCALE GENOMIC DNA]</scope>
    <source>
        <strain evidence="4 5">DSM 103462</strain>
    </source>
</reference>
<keyword evidence="5" id="KW-1185">Reference proteome</keyword>
<dbReference type="PANTHER" id="PTHR44591">
    <property type="entry name" value="STRESS RESPONSE REGULATOR PROTEIN 1"/>
    <property type="match status" value="1"/>
</dbReference>
<dbReference type="EMBL" id="JACHFQ010000001">
    <property type="protein sequence ID" value="MBB5224722.1"/>
    <property type="molecule type" value="Genomic_DNA"/>
</dbReference>
<evidence type="ECO:0000259" key="3">
    <source>
        <dbReference type="PROSITE" id="PS50110"/>
    </source>
</evidence>
<name>A0A7W8G6F4_9SPIR</name>
<dbReference type="Gene3D" id="3.40.50.2300">
    <property type="match status" value="1"/>
</dbReference>
<dbReference type="CDD" id="cd00156">
    <property type="entry name" value="REC"/>
    <property type="match status" value="1"/>
</dbReference>
<dbReference type="Pfam" id="PF00072">
    <property type="entry name" value="Response_reg"/>
    <property type="match status" value="1"/>
</dbReference>
<dbReference type="PROSITE" id="PS50110">
    <property type="entry name" value="RESPONSE_REGULATORY"/>
    <property type="match status" value="1"/>
</dbReference>
<dbReference type="GO" id="GO:0000160">
    <property type="term" value="P:phosphorelay signal transduction system"/>
    <property type="evidence" value="ECO:0007669"/>
    <property type="project" value="InterPro"/>
</dbReference>
<evidence type="ECO:0000256" key="2">
    <source>
        <dbReference type="PROSITE-ProRule" id="PRU00169"/>
    </source>
</evidence>
<evidence type="ECO:0000313" key="5">
    <source>
        <dbReference type="Proteomes" id="UP000518887"/>
    </source>
</evidence>
<dbReference type="PANTHER" id="PTHR44591:SF3">
    <property type="entry name" value="RESPONSE REGULATORY DOMAIN-CONTAINING PROTEIN"/>
    <property type="match status" value="1"/>
</dbReference>
<protein>
    <submittedName>
        <fullName evidence="4">Excisionase family DNA binding protein</fullName>
    </submittedName>
</protein>
<dbReference type="AlphaFoldDB" id="A0A7W8G6F4"/>
<sequence length="204" mass="22680">MTQTDNKTILYSALEVAKLCGVVNQTAINWIKNNHLKAFNTPGGQFRVYPADLMEFMRSRNIQVPDEVRIACGEKVSAPDSILIVDDDRGLNSVVVKYIKSKFSALTVYQAFDGFEAGSLMTEKQPGILILDLDLPGIDGFDLCRRINESERFGKPSIIVITALENDEVEAKVKNLGVKSFMKKPLDLAKIVDTVKKIVENEKA</sequence>
<dbReference type="Pfam" id="PF12728">
    <property type="entry name" value="HTH_17"/>
    <property type="match status" value="1"/>
</dbReference>
<dbReference type="InterPro" id="IPR050595">
    <property type="entry name" value="Bact_response_regulator"/>
</dbReference>
<dbReference type="InterPro" id="IPR001789">
    <property type="entry name" value="Sig_transdc_resp-reg_receiver"/>
</dbReference>
<dbReference type="Proteomes" id="UP000518887">
    <property type="component" value="Unassembled WGS sequence"/>
</dbReference>
<evidence type="ECO:0000256" key="1">
    <source>
        <dbReference type="ARBA" id="ARBA00022553"/>
    </source>
</evidence>
<feature type="modified residue" description="4-aspartylphosphate" evidence="2">
    <location>
        <position position="132"/>
    </location>
</feature>
<gene>
    <name evidence="4" type="ORF">HNP76_000062</name>
</gene>